<comment type="caution">
    <text evidence="2">The sequence shown here is derived from an EMBL/GenBank/DDBJ whole genome shotgun (WGS) entry which is preliminary data.</text>
</comment>
<protein>
    <submittedName>
        <fullName evidence="2">Uncharacterized protein</fullName>
    </submittedName>
</protein>
<feature type="transmembrane region" description="Helical" evidence="1">
    <location>
        <begin position="41"/>
        <end position="64"/>
    </location>
</feature>
<gene>
    <name evidence="2" type="ORF">LCGC14_1527800</name>
</gene>
<evidence type="ECO:0000256" key="1">
    <source>
        <dbReference type="SAM" id="Phobius"/>
    </source>
</evidence>
<sequence length="65" mass="7962">MDFKSLKIKVGFLKTYLKLNMVLEKKEDNIYEVYYESEGKFMCIVFISMFTIFFIIMLIISLWWK</sequence>
<name>A0A0F9IWR6_9ZZZZ</name>
<proteinExistence type="predicted"/>
<dbReference type="AlphaFoldDB" id="A0A0F9IWR6"/>
<accession>A0A0F9IWR6</accession>
<evidence type="ECO:0000313" key="2">
    <source>
        <dbReference type="EMBL" id="KKM61829.1"/>
    </source>
</evidence>
<dbReference type="EMBL" id="LAZR01011412">
    <property type="protein sequence ID" value="KKM61829.1"/>
    <property type="molecule type" value="Genomic_DNA"/>
</dbReference>
<keyword evidence="1" id="KW-1133">Transmembrane helix</keyword>
<keyword evidence="1" id="KW-0812">Transmembrane</keyword>
<organism evidence="2">
    <name type="scientific">marine sediment metagenome</name>
    <dbReference type="NCBI Taxonomy" id="412755"/>
    <lineage>
        <taxon>unclassified sequences</taxon>
        <taxon>metagenomes</taxon>
        <taxon>ecological metagenomes</taxon>
    </lineage>
</organism>
<keyword evidence="1" id="KW-0472">Membrane</keyword>
<reference evidence="2" key="1">
    <citation type="journal article" date="2015" name="Nature">
        <title>Complex archaea that bridge the gap between prokaryotes and eukaryotes.</title>
        <authorList>
            <person name="Spang A."/>
            <person name="Saw J.H."/>
            <person name="Jorgensen S.L."/>
            <person name="Zaremba-Niedzwiedzka K."/>
            <person name="Martijn J."/>
            <person name="Lind A.E."/>
            <person name="van Eijk R."/>
            <person name="Schleper C."/>
            <person name="Guy L."/>
            <person name="Ettema T.J."/>
        </authorList>
    </citation>
    <scope>NUCLEOTIDE SEQUENCE</scope>
</reference>